<comment type="catalytic activity">
    <reaction evidence="8">
        <text>L-seryl-[protein] + ATP = O-phospho-L-seryl-[protein] + ADP + H(+)</text>
        <dbReference type="Rhea" id="RHEA:17989"/>
        <dbReference type="Rhea" id="RHEA-COMP:9863"/>
        <dbReference type="Rhea" id="RHEA-COMP:11604"/>
        <dbReference type="ChEBI" id="CHEBI:15378"/>
        <dbReference type="ChEBI" id="CHEBI:29999"/>
        <dbReference type="ChEBI" id="CHEBI:30616"/>
        <dbReference type="ChEBI" id="CHEBI:83421"/>
        <dbReference type="ChEBI" id="CHEBI:456216"/>
        <dbReference type="EC" id="2.7.11.1"/>
    </reaction>
</comment>
<evidence type="ECO:0000256" key="5">
    <source>
        <dbReference type="ARBA" id="ARBA00022777"/>
    </source>
</evidence>
<keyword evidence="3" id="KW-0808">Transferase</keyword>
<evidence type="ECO:0000256" key="1">
    <source>
        <dbReference type="ARBA" id="ARBA00012513"/>
    </source>
</evidence>
<evidence type="ECO:0000256" key="3">
    <source>
        <dbReference type="ARBA" id="ARBA00022679"/>
    </source>
</evidence>
<proteinExistence type="predicted"/>
<dbReference type="PANTHER" id="PTHR43895">
    <property type="entry name" value="CALCIUM/CALMODULIN-DEPENDENT PROTEIN KINASE KINASE-RELATED"/>
    <property type="match status" value="1"/>
</dbReference>
<evidence type="ECO:0000256" key="6">
    <source>
        <dbReference type="ARBA" id="ARBA00022840"/>
    </source>
</evidence>
<dbReference type="InterPro" id="IPR011009">
    <property type="entry name" value="Kinase-like_dom_sf"/>
</dbReference>
<dbReference type="EMBL" id="QGNW01000032">
    <property type="protein sequence ID" value="RVX10922.1"/>
    <property type="molecule type" value="Genomic_DNA"/>
</dbReference>
<dbReference type="AlphaFoldDB" id="A0A438JPQ6"/>
<protein>
    <recommendedName>
        <fullName evidence="1">non-specific serine/threonine protein kinase</fullName>
        <ecNumber evidence="1">2.7.11.1</ecNumber>
    </recommendedName>
</protein>
<keyword evidence="4" id="KW-0547">Nucleotide-binding</keyword>
<sequence>MGKGNRLFGFLIEYKKRSGEVSLDVLSNQGYDGAAADVWSCGVILYVLMAGYLPFNEIDLPSLYKKVNCHNLFSLDCWIAQGSFKPTDVMTFDT</sequence>
<comment type="catalytic activity">
    <reaction evidence="7">
        <text>L-threonyl-[protein] + ATP = O-phospho-L-threonyl-[protein] + ADP + H(+)</text>
        <dbReference type="Rhea" id="RHEA:46608"/>
        <dbReference type="Rhea" id="RHEA-COMP:11060"/>
        <dbReference type="Rhea" id="RHEA-COMP:11605"/>
        <dbReference type="ChEBI" id="CHEBI:15378"/>
        <dbReference type="ChEBI" id="CHEBI:30013"/>
        <dbReference type="ChEBI" id="CHEBI:30616"/>
        <dbReference type="ChEBI" id="CHEBI:61977"/>
        <dbReference type="ChEBI" id="CHEBI:456216"/>
        <dbReference type="EC" id="2.7.11.1"/>
    </reaction>
</comment>
<dbReference type="EC" id="2.7.11.1" evidence="1"/>
<reference evidence="9 10" key="1">
    <citation type="journal article" date="2018" name="PLoS Genet.">
        <title>Population sequencing reveals clonal diversity and ancestral inbreeding in the grapevine cultivar Chardonnay.</title>
        <authorList>
            <person name="Roach M.J."/>
            <person name="Johnson D.L."/>
            <person name="Bohlmann J."/>
            <person name="van Vuuren H.J."/>
            <person name="Jones S.J."/>
            <person name="Pretorius I.S."/>
            <person name="Schmidt S.A."/>
            <person name="Borneman A.R."/>
        </authorList>
    </citation>
    <scope>NUCLEOTIDE SEQUENCE [LARGE SCALE GENOMIC DNA]</scope>
    <source>
        <strain evidence="10">cv. Chardonnay</strain>
        <tissue evidence="9">Leaf</tissue>
    </source>
</reference>
<evidence type="ECO:0000313" key="10">
    <source>
        <dbReference type="Proteomes" id="UP000288805"/>
    </source>
</evidence>
<evidence type="ECO:0000256" key="2">
    <source>
        <dbReference type="ARBA" id="ARBA00022527"/>
    </source>
</evidence>
<dbReference type="SUPFAM" id="SSF56112">
    <property type="entry name" value="Protein kinase-like (PK-like)"/>
    <property type="match status" value="1"/>
</dbReference>
<keyword evidence="5 9" id="KW-0418">Kinase</keyword>
<evidence type="ECO:0000313" key="9">
    <source>
        <dbReference type="EMBL" id="RVX10922.1"/>
    </source>
</evidence>
<dbReference type="GO" id="GO:0005524">
    <property type="term" value="F:ATP binding"/>
    <property type="evidence" value="ECO:0007669"/>
    <property type="project" value="UniProtKB-KW"/>
</dbReference>
<name>A0A438JPQ6_VITVI</name>
<evidence type="ECO:0000256" key="7">
    <source>
        <dbReference type="ARBA" id="ARBA00047899"/>
    </source>
</evidence>
<comment type="caution">
    <text evidence="9">The sequence shown here is derived from an EMBL/GenBank/DDBJ whole genome shotgun (WGS) entry which is preliminary data.</text>
</comment>
<gene>
    <name evidence="9" type="primary">CIPK9_1</name>
    <name evidence="9" type="ORF">CK203_013198</name>
</gene>
<organism evidence="9 10">
    <name type="scientific">Vitis vinifera</name>
    <name type="common">Grape</name>
    <dbReference type="NCBI Taxonomy" id="29760"/>
    <lineage>
        <taxon>Eukaryota</taxon>
        <taxon>Viridiplantae</taxon>
        <taxon>Streptophyta</taxon>
        <taxon>Embryophyta</taxon>
        <taxon>Tracheophyta</taxon>
        <taxon>Spermatophyta</taxon>
        <taxon>Magnoliopsida</taxon>
        <taxon>eudicotyledons</taxon>
        <taxon>Gunneridae</taxon>
        <taxon>Pentapetalae</taxon>
        <taxon>rosids</taxon>
        <taxon>Vitales</taxon>
        <taxon>Vitaceae</taxon>
        <taxon>Viteae</taxon>
        <taxon>Vitis</taxon>
    </lineage>
</organism>
<keyword evidence="2" id="KW-0723">Serine/threonine-protein kinase</keyword>
<dbReference type="GO" id="GO:0004674">
    <property type="term" value="F:protein serine/threonine kinase activity"/>
    <property type="evidence" value="ECO:0007669"/>
    <property type="project" value="UniProtKB-KW"/>
</dbReference>
<evidence type="ECO:0000256" key="4">
    <source>
        <dbReference type="ARBA" id="ARBA00022741"/>
    </source>
</evidence>
<dbReference type="PANTHER" id="PTHR43895:SF32">
    <property type="entry name" value="SERINE_THREONINE-PROTEIN KINASE CHK1"/>
    <property type="match status" value="1"/>
</dbReference>
<dbReference type="Gene3D" id="1.10.510.10">
    <property type="entry name" value="Transferase(Phosphotransferase) domain 1"/>
    <property type="match status" value="1"/>
</dbReference>
<dbReference type="Proteomes" id="UP000288805">
    <property type="component" value="Unassembled WGS sequence"/>
</dbReference>
<accession>A0A438JPQ6</accession>
<keyword evidence="6" id="KW-0067">ATP-binding</keyword>
<evidence type="ECO:0000256" key="8">
    <source>
        <dbReference type="ARBA" id="ARBA00048679"/>
    </source>
</evidence>